<dbReference type="Gene3D" id="1.20.120.1220">
    <property type="match status" value="1"/>
</dbReference>
<comment type="caution">
    <text evidence="4">The sequence shown here is derived from an EMBL/GenBank/DDBJ whole genome shotgun (WGS) entry which is preliminary data.</text>
</comment>
<feature type="transmembrane region" description="Helical" evidence="2">
    <location>
        <begin position="60"/>
        <end position="79"/>
    </location>
</feature>
<gene>
    <name evidence="4" type="ORF">KOR42_34720</name>
</gene>
<keyword evidence="2" id="KW-1133">Transmembrane helix</keyword>
<sequence>MHGRGLSTVLRVVSQIPLRLGSHSFRHPSRCSILKKPSLEIRLGIGSNRNFTYLVRQGEFHMTMFFTIMALSIVITATIWDFRERRIPNWLTLPAIPLGVLCQTLMFGWAGTQSSLLGFAIGFGLFFLLFATGGSGGGDVKLMGGLGTWLGAQTIISVIVMSAVVVLFLLIVSLLRRITDPSRKKEPHTVAFAPPVCVALLLILVAKM</sequence>
<dbReference type="GO" id="GO:0004190">
    <property type="term" value="F:aspartic-type endopeptidase activity"/>
    <property type="evidence" value="ECO:0007669"/>
    <property type="project" value="InterPro"/>
</dbReference>
<dbReference type="GO" id="GO:0006465">
    <property type="term" value="P:signal peptide processing"/>
    <property type="evidence" value="ECO:0007669"/>
    <property type="project" value="TreeGrafter"/>
</dbReference>
<proteinExistence type="inferred from homology"/>
<dbReference type="OrthoDB" id="286275at2"/>
<dbReference type="Proteomes" id="UP000317243">
    <property type="component" value="Unassembled WGS sequence"/>
</dbReference>
<organism evidence="4 5">
    <name type="scientific">Thalassoglobus neptunius</name>
    <dbReference type="NCBI Taxonomy" id="1938619"/>
    <lineage>
        <taxon>Bacteria</taxon>
        <taxon>Pseudomonadati</taxon>
        <taxon>Planctomycetota</taxon>
        <taxon>Planctomycetia</taxon>
        <taxon>Planctomycetales</taxon>
        <taxon>Planctomycetaceae</taxon>
        <taxon>Thalassoglobus</taxon>
    </lineage>
</organism>
<keyword evidence="2" id="KW-0472">Membrane</keyword>
<evidence type="ECO:0000313" key="4">
    <source>
        <dbReference type="EMBL" id="TWT51584.1"/>
    </source>
</evidence>
<dbReference type="GO" id="GO:0005886">
    <property type="term" value="C:plasma membrane"/>
    <property type="evidence" value="ECO:0007669"/>
    <property type="project" value="TreeGrafter"/>
</dbReference>
<feature type="transmembrane region" description="Helical" evidence="2">
    <location>
        <begin position="149"/>
        <end position="175"/>
    </location>
</feature>
<comment type="similarity">
    <text evidence="1">Belongs to the peptidase A24 family.</text>
</comment>
<dbReference type="PANTHER" id="PTHR30487">
    <property type="entry name" value="TYPE 4 PREPILIN-LIKE PROTEINS LEADER PEPTIDE-PROCESSING ENZYME"/>
    <property type="match status" value="1"/>
</dbReference>
<dbReference type="InterPro" id="IPR050882">
    <property type="entry name" value="Prepilin_peptidase/N-MTase"/>
</dbReference>
<feature type="transmembrane region" description="Helical" evidence="2">
    <location>
        <begin position="91"/>
        <end position="110"/>
    </location>
</feature>
<feature type="transmembrane region" description="Helical" evidence="2">
    <location>
        <begin position="116"/>
        <end position="137"/>
    </location>
</feature>
<evidence type="ECO:0000259" key="3">
    <source>
        <dbReference type="Pfam" id="PF01478"/>
    </source>
</evidence>
<keyword evidence="5" id="KW-1185">Reference proteome</keyword>
<dbReference type="Pfam" id="PF01478">
    <property type="entry name" value="Peptidase_A24"/>
    <property type="match status" value="1"/>
</dbReference>
<name>A0A5C5WLC7_9PLAN</name>
<dbReference type="AlphaFoldDB" id="A0A5C5WLC7"/>
<dbReference type="PANTHER" id="PTHR30487:SF0">
    <property type="entry name" value="PREPILIN LEADER PEPTIDASE_N-METHYLTRANSFERASE-RELATED"/>
    <property type="match status" value="1"/>
</dbReference>
<feature type="domain" description="Prepilin type IV endopeptidase peptidase" evidence="3">
    <location>
        <begin position="69"/>
        <end position="170"/>
    </location>
</feature>
<accession>A0A5C5WLC7</accession>
<keyword evidence="2" id="KW-0812">Transmembrane</keyword>
<dbReference type="EMBL" id="SIHI01000012">
    <property type="protein sequence ID" value="TWT51584.1"/>
    <property type="molecule type" value="Genomic_DNA"/>
</dbReference>
<evidence type="ECO:0000256" key="2">
    <source>
        <dbReference type="SAM" id="Phobius"/>
    </source>
</evidence>
<evidence type="ECO:0000256" key="1">
    <source>
        <dbReference type="ARBA" id="ARBA00005801"/>
    </source>
</evidence>
<protein>
    <submittedName>
        <fullName evidence="4">Type IV leader peptidase family protein</fullName>
    </submittedName>
</protein>
<dbReference type="InterPro" id="IPR000045">
    <property type="entry name" value="Prepilin_IV_endopep_pep"/>
</dbReference>
<feature type="transmembrane region" description="Helical" evidence="2">
    <location>
        <begin position="187"/>
        <end position="206"/>
    </location>
</feature>
<reference evidence="4 5" key="1">
    <citation type="submission" date="2019-02" db="EMBL/GenBank/DDBJ databases">
        <title>Deep-cultivation of Planctomycetes and their phenomic and genomic characterization uncovers novel biology.</title>
        <authorList>
            <person name="Wiegand S."/>
            <person name="Jogler M."/>
            <person name="Boedeker C."/>
            <person name="Pinto D."/>
            <person name="Vollmers J."/>
            <person name="Rivas-Marin E."/>
            <person name="Kohn T."/>
            <person name="Peeters S.H."/>
            <person name="Heuer A."/>
            <person name="Rast P."/>
            <person name="Oberbeckmann S."/>
            <person name="Bunk B."/>
            <person name="Jeske O."/>
            <person name="Meyerdierks A."/>
            <person name="Storesund J.E."/>
            <person name="Kallscheuer N."/>
            <person name="Luecker S."/>
            <person name="Lage O.M."/>
            <person name="Pohl T."/>
            <person name="Merkel B.J."/>
            <person name="Hornburger P."/>
            <person name="Mueller R.-W."/>
            <person name="Bruemmer F."/>
            <person name="Labrenz M."/>
            <person name="Spormann A.M."/>
            <person name="Op Den Camp H."/>
            <person name="Overmann J."/>
            <person name="Amann R."/>
            <person name="Jetten M.S.M."/>
            <person name="Mascher T."/>
            <person name="Medema M.H."/>
            <person name="Devos D.P."/>
            <person name="Kaster A.-K."/>
            <person name="Ovreas L."/>
            <person name="Rohde M."/>
            <person name="Galperin M.Y."/>
            <person name="Jogler C."/>
        </authorList>
    </citation>
    <scope>NUCLEOTIDE SEQUENCE [LARGE SCALE GENOMIC DNA]</scope>
    <source>
        <strain evidence="4 5">KOR42</strain>
    </source>
</reference>
<evidence type="ECO:0000313" key="5">
    <source>
        <dbReference type="Proteomes" id="UP000317243"/>
    </source>
</evidence>